<feature type="compositionally biased region" description="Low complexity" evidence="1">
    <location>
        <begin position="1"/>
        <end position="12"/>
    </location>
</feature>
<organism evidence="2 3">
    <name type="scientific">Prorocentrum cordatum</name>
    <dbReference type="NCBI Taxonomy" id="2364126"/>
    <lineage>
        <taxon>Eukaryota</taxon>
        <taxon>Sar</taxon>
        <taxon>Alveolata</taxon>
        <taxon>Dinophyceae</taxon>
        <taxon>Prorocentrales</taxon>
        <taxon>Prorocentraceae</taxon>
        <taxon>Prorocentrum</taxon>
    </lineage>
</organism>
<evidence type="ECO:0000256" key="1">
    <source>
        <dbReference type="SAM" id="MobiDB-lite"/>
    </source>
</evidence>
<feature type="region of interest" description="Disordered" evidence="1">
    <location>
        <begin position="61"/>
        <end position="113"/>
    </location>
</feature>
<name>A0ABN9S999_9DINO</name>
<gene>
    <name evidence="2" type="ORF">PCOR1329_LOCUS26231</name>
</gene>
<protein>
    <submittedName>
        <fullName evidence="2">Uncharacterized protein</fullName>
    </submittedName>
</protein>
<reference evidence="2" key="1">
    <citation type="submission" date="2023-10" db="EMBL/GenBank/DDBJ databases">
        <authorList>
            <person name="Chen Y."/>
            <person name="Shah S."/>
            <person name="Dougan E. K."/>
            <person name="Thang M."/>
            <person name="Chan C."/>
        </authorList>
    </citation>
    <scope>NUCLEOTIDE SEQUENCE [LARGE SCALE GENOMIC DNA]</scope>
</reference>
<keyword evidence="3" id="KW-1185">Reference proteome</keyword>
<evidence type="ECO:0000313" key="3">
    <source>
        <dbReference type="Proteomes" id="UP001189429"/>
    </source>
</evidence>
<sequence length="113" mass="11329">MTPAASGAAAARGLGGGPGDQVGHVETSAGKIRFKRSGGRPPEPPVLALPGAAGRAEHVLVQGEHLPEHDGKSSLGSRRGPPPAQASSVAQRPLTVSGSNKEHLLVKRGSVVP</sequence>
<feature type="region of interest" description="Disordered" evidence="1">
    <location>
        <begin position="1"/>
        <end position="49"/>
    </location>
</feature>
<accession>A0ABN9S999</accession>
<dbReference type="Proteomes" id="UP001189429">
    <property type="component" value="Unassembled WGS sequence"/>
</dbReference>
<proteinExistence type="predicted"/>
<comment type="caution">
    <text evidence="2">The sequence shown here is derived from an EMBL/GenBank/DDBJ whole genome shotgun (WGS) entry which is preliminary data.</text>
</comment>
<dbReference type="EMBL" id="CAUYUJ010009291">
    <property type="protein sequence ID" value="CAK0826315.1"/>
    <property type="molecule type" value="Genomic_DNA"/>
</dbReference>
<evidence type="ECO:0000313" key="2">
    <source>
        <dbReference type="EMBL" id="CAK0826315.1"/>
    </source>
</evidence>
<feature type="compositionally biased region" description="Polar residues" evidence="1">
    <location>
        <begin position="85"/>
        <end position="99"/>
    </location>
</feature>